<gene>
    <name evidence="1" type="ORF">H6P81_000005</name>
</gene>
<dbReference type="PANTHER" id="PTHR38146:SF8">
    <property type="entry name" value="TIFY DOMAIN-CONTAINING PROTEIN"/>
    <property type="match status" value="1"/>
</dbReference>
<evidence type="ECO:0000313" key="2">
    <source>
        <dbReference type="Proteomes" id="UP000825729"/>
    </source>
</evidence>
<proteinExistence type="predicted"/>
<keyword evidence="2" id="KW-1185">Reference proteome</keyword>
<name>A0AAV7F331_ARIFI</name>
<accession>A0AAV7F331</accession>
<reference evidence="1 2" key="1">
    <citation type="submission" date="2021-07" db="EMBL/GenBank/DDBJ databases">
        <title>The Aristolochia fimbriata genome: insights into angiosperm evolution, floral development and chemical biosynthesis.</title>
        <authorList>
            <person name="Jiao Y."/>
        </authorList>
    </citation>
    <scope>NUCLEOTIDE SEQUENCE [LARGE SCALE GENOMIC DNA]</scope>
    <source>
        <strain evidence="1">IBCAS-2021</strain>
        <tissue evidence="1">Leaf</tissue>
    </source>
</reference>
<dbReference type="PANTHER" id="PTHR38146">
    <property type="entry name" value="30S RIBOSOMAL PROTEIN S12, CHLOROPLASTIC"/>
    <property type="match status" value="1"/>
</dbReference>
<dbReference type="EMBL" id="JAINDJ010000002">
    <property type="protein sequence ID" value="KAG9455497.1"/>
    <property type="molecule type" value="Genomic_DNA"/>
</dbReference>
<sequence length="284" mass="31121">MHHLCPRSRRHPSLSRGFAACQALVRFFALHRIKPHAPPLVRAPSIPLSFILANVLPRRDINALATALHGSIRTAPGIHRLRLGLLGYLIPFAPLAFVSQCQCRPSRVLSPLVFFPISTHFTAPPEIPSAPTVLQLDALRPIIPDNACILCLTAAAGWGVSRCLFLRYRHCFFSEKEVHDPWAFYLHAALLRQAFAHCGKFPTAASRRSLGRVSVPVWLIILSDQLLIIALTRAPPRADSSFCSSAYGVLAAVSSCCSPPKGRFLRVTHPSATGNTTSRPTCMC</sequence>
<dbReference type="AlphaFoldDB" id="A0AAV7F331"/>
<dbReference type="Proteomes" id="UP000825729">
    <property type="component" value="Unassembled WGS sequence"/>
</dbReference>
<evidence type="ECO:0000313" key="1">
    <source>
        <dbReference type="EMBL" id="KAG9455497.1"/>
    </source>
</evidence>
<protein>
    <submittedName>
        <fullName evidence="1">Uncharacterized protein</fullName>
    </submittedName>
</protein>
<comment type="caution">
    <text evidence="1">The sequence shown here is derived from an EMBL/GenBank/DDBJ whole genome shotgun (WGS) entry which is preliminary data.</text>
</comment>
<organism evidence="1 2">
    <name type="scientific">Aristolochia fimbriata</name>
    <name type="common">White veined hardy Dutchman's pipe vine</name>
    <dbReference type="NCBI Taxonomy" id="158543"/>
    <lineage>
        <taxon>Eukaryota</taxon>
        <taxon>Viridiplantae</taxon>
        <taxon>Streptophyta</taxon>
        <taxon>Embryophyta</taxon>
        <taxon>Tracheophyta</taxon>
        <taxon>Spermatophyta</taxon>
        <taxon>Magnoliopsida</taxon>
        <taxon>Magnoliidae</taxon>
        <taxon>Piperales</taxon>
        <taxon>Aristolochiaceae</taxon>
        <taxon>Aristolochia</taxon>
    </lineage>
</organism>